<accession>A0ABV4DM61</accession>
<dbReference type="RefSeq" id="WP_369940421.1">
    <property type="nucleotide sequence ID" value="NZ_JBCLUF010000003.1"/>
</dbReference>
<dbReference type="Proteomes" id="UP001565236">
    <property type="component" value="Unassembled WGS sequence"/>
</dbReference>
<comment type="caution">
    <text evidence="1">The sequence shown here is derived from an EMBL/GenBank/DDBJ whole genome shotgun (WGS) entry which is preliminary data.</text>
</comment>
<name>A0ABV4DM61_9LACO</name>
<evidence type="ECO:0008006" key="3">
    <source>
        <dbReference type="Google" id="ProtNLM"/>
    </source>
</evidence>
<organism evidence="1 2">
    <name type="scientific">Ligilactobacillus faecis</name>
    <dbReference type="NCBI Taxonomy" id="762833"/>
    <lineage>
        <taxon>Bacteria</taxon>
        <taxon>Bacillati</taxon>
        <taxon>Bacillota</taxon>
        <taxon>Bacilli</taxon>
        <taxon>Lactobacillales</taxon>
        <taxon>Lactobacillaceae</taxon>
        <taxon>Ligilactobacillus</taxon>
    </lineage>
</organism>
<sequence>MKITDKHITNFNTNKAIEYLGQFPLWTVSNISTVDGKRKKIPLSATLVAQAAHIKSKGPLLPTIFELAQNQKRSIGCSPQNKGELLNLTDLDFPSLYGTNRTLYVDTKSTGFIALDIENDCTPEFAKTLLTLPTVYVEQSVSGGFHALIYLNKDVREKYSNLLDITTFKSSTPGLGTYEVFFSKHFITLTRYCIDKSQIDLSDGTELSLEDFLQIIQEESKKKVVNKDYTSSLQLSRDSIPEISRIITDSLPENVMNSMFEMSPADYLSDNSRYENAVVFKAANAIKRAFLMYKENDYMVKNTGKKYYQLSYQELVYAVYLTANRVIPPRAKHKTKRNGLPFLLYLSSLCINTFKRDEEQAYTQVKRKEV</sequence>
<proteinExistence type="predicted"/>
<keyword evidence="2" id="KW-1185">Reference proteome</keyword>
<gene>
    <name evidence="1" type="ORF">AALT52_01440</name>
</gene>
<protein>
    <recommendedName>
        <fullName evidence="3">Primase C-terminal 1 domain-containing protein</fullName>
    </recommendedName>
</protein>
<reference evidence="1 2" key="1">
    <citation type="submission" date="2024-03" db="EMBL/GenBank/DDBJ databases">
        <title>Mouse gut bacterial collection (mGBC) of GemPharmatech.</title>
        <authorList>
            <person name="He Y."/>
            <person name="Dong L."/>
            <person name="Wu D."/>
            <person name="Gao X."/>
            <person name="Lin Z."/>
        </authorList>
    </citation>
    <scope>NUCLEOTIDE SEQUENCE [LARGE SCALE GENOMIC DNA]</scope>
    <source>
        <strain evidence="1 2">15-30</strain>
    </source>
</reference>
<dbReference type="EMBL" id="JBCLUF010000003">
    <property type="protein sequence ID" value="MEY8661563.1"/>
    <property type="molecule type" value="Genomic_DNA"/>
</dbReference>
<evidence type="ECO:0000313" key="2">
    <source>
        <dbReference type="Proteomes" id="UP001565236"/>
    </source>
</evidence>
<evidence type="ECO:0000313" key="1">
    <source>
        <dbReference type="EMBL" id="MEY8661563.1"/>
    </source>
</evidence>